<evidence type="ECO:0000259" key="4">
    <source>
        <dbReference type="Pfam" id="PF02275"/>
    </source>
</evidence>
<dbReference type="CDD" id="cd01902">
    <property type="entry name" value="Ntn_CGH"/>
    <property type="match status" value="1"/>
</dbReference>
<accession>A0AAU7CK51</accession>
<dbReference type="PANTHER" id="PTHR35527:SF2">
    <property type="entry name" value="HYDROLASE"/>
    <property type="match status" value="1"/>
</dbReference>
<keyword evidence="3" id="KW-0732">Signal</keyword>
<feature type="domain" description="Choloylglycine hydrolase/NAAA C-terminal" evidence="4">
    <location>
        <begin position="27"/>
        <end position="319"/>
    </location>
</feature>
<dbReference type="EMBL" id="CP155447">
    <property type="protein sequence ID" value="XBH05312.1"/>
    <property type="molecule type" value="Genomic_DNA"/>
</dbReference>
<dbReference type="GO" id="GO:0016787">
    <property type="term" value="F:hydrolase activity"/>
    <property type="evidence" value="ECO:0007669"/>
    <property type="project" value="UniProtKB-KW"/>
</dbReference>
<organism evidence="5">
    <name type="scientific">Singulisphaera sp. Ch08</name>
    <dbReference type="NCBI Taxonomy" id="3120278"/>
    <lineage>
        <taxon>Bacteria</taxon>
        <taxon>Pseudomonadati</taxon>
        <taxon>Planctomycetota</taxon>
        <taxon>Planctomycetia</taxon>
        <taxon>Isosphaerales</taxon>
        <taxon>Isosphaeraceae</taxon>
        <taxon>Singulisphaera</taxon>
    </lineage>
</organism>
<evidence type="ECO:0000313" key="5">
    <source>
        <dbReference type="EMBL" id="XBH05312.1"/>
    </source>
</evidence>
<dbReference type="Pfam" id="PF02275">
    <property type="entry name" value="CBAH"/>
    <property type="match status" value="1"/>
</dbReference>
<dbReference type="AlphaFoldDB" id="A0AAU7CK51"/>
<reference evidence="5" key="1">
    <citation type="submission" date="2024-05" db="EMBL/GenBank/DDBJ databases">
        <title>Planctomycetes of the genus Singulisphaera possess chitinolytic capabilities.</title>
        <authorList>
            <person name="Ivanova A."/>
        </authorList>
    </citation>
    <scope>NUCLEOTIDE SEQUENCE</scope>
    <source>
        <strain evidence="5">Ch08T</strain>
    </source>
</reference>
<keyword evidence="2 5" id="KW-0378">Hydrolase</keyword>
<dbReference type="PANTHER" id="PTHR35527">
    <property type="entry name" value="CHOLOYLGLYCINE HYDROLASE"/>
    <property type="match status" value="1"/>
</dbReference>
<dbReference type="InterPro" id="IPR052193">
    <property type="entry name" value="Peptidase_C59"/>
</dbReference>
<proteinExistence type="inferred from homology"/>
<dbReference type="SUPFAM" id="SSF56235">
    <property type="entry name" value="N-terminal nucleophile aminohydrolases (Ntn hydrolases)"/>
    <property type="match status" value="1"/>
</dbReference>
<evidence type="ECO:0000256" key="3">
    <source>
        <dbReference type="SAM" id="SignalP"/>
    </source>
</evidence>
<dbReference type="RefSeq" id="WP_406698128.1">
    <property type="nucleotide sequence ID" value="NZ_CP155447.1"/>
</dbReference>
<sequence>MRPLRLAVVSCALLAVVGSFVSSTRACSRILWNDNGRSVLVGRNMDWFEDLKSHIWVLPRGMERDGLAAKNPMTWKSRYGSVVITAYDCVSADGINEKNLAVHMLYLSESSAGARDEKVPGLCMSMWPQYYLDNFATVAEAVASLEKSPYQLIMAVEPMSKAPTAIHLALNDQSGDSAVLECIGGKIKVYHDRKYTVMTNEPAFDKQLENLKRYRGFGGVEPLPGTAEPDDRFVRGAYYLARLPKPQTDRAAVAELMSVMRNVSTPFGVSEPGRPNVSATIWRTVTDLTHGVLYYDSVDSPQIFWIDTKSLNFDAGQPVRKLALTPDSDLSGDVSAKFARAEMFSFLKPN</sequence>
<comment type="similarity">
    <text evidence="1">Belongs to the peptidase C59 family.</text>
</comment>
<dbReference type="InterPro" id="IPR029132">
    <property type="entry name" value="CBAH/NAAA_C"/>
</dbReference>
<protein>
    <submittedName>
        <fullName evidence="5">Linear amide C-N hydrolase</fullName>
    </submittedName>
</protein>
<dbReference type="InterPro" id="IPR029055">
    <property type="entry name" value="Ntn_hydrolases_N"/>
</dbReference>
<dbReference type="Gene3D" id="3.60.60.10">
    <property type="entry name" value="Penicillin V Acylase, Chain A"/>
    <property type="match status" value="1"/>
</dbReference>
<gene>
    <name evidence="5" type="ORF">V5E97_04650</name>
</gene>
<feature type="chain" id="PRO_5043952499" evidence="3">
    <location>
        <begin position="27"/>
        <end position="350"/>
    </location>
</feature>
<name>A0AAU7CK51_9BACT</name>
<evidence type="ECO:0000256" key="2">
    <source>
        <dbReference type="ARBA" id="ARBA00022801"/>
    </source>
</evidence>
<feature type="signal peptide" evidence="3">
    <location>
        <begin position="1"/>
        <end position="26"/>
    </location>
</feature>
<evidence type="ECO:0000256" key="1">
    <source>
        <dbReference type="ARBA" id="ARBA00006625"/>
    </source>
</evidence>